<dbReference type="Proteomes" id="UP001597641">
    <property type="component" value="Unassembled WGS sequence"/>
</dbReference>
<evidence type="ECO:0000313" key="4">
    <source>
        <dbReference type="EMBL" id="MFD3001177.1"/>
    </source>
</evidence>
<dbReference type="PANTHER" id="PTHR43420:SF47">
    <property type="entry name" value="N-ACETYLTRANSFERASE DOMAIN-CONTAINING PROTEIN"/>
    <property type="match status" value="1"/>
</dbReference>
<dbReference type="InterPro" id="IPR016181">
    <property type="entry name" value="Acyl_CoA_acyltransferase"/>
</dbReference>
<evidence type="ECO:0000259" key="3">
    <source>
        <dbReference type="PROSITE" id="PS51186"/>
    </source>
</evidence>
<proteinExistence type="predicted"/>
<keyword evidence="2 4" id="KW-0012">Acyltransferase</keyword>
<dbReference type="SUPFAM" id="SSF55729">
    <property type="entry name" value="Acyl-CoA N-acyltransferases (Nat)"/>
    <property type="match status" value="1"/>
</dbReference>
<dbReference type="PROSITE" id="PS51186">
    <property type="entry name" value="GNAT"/>
    <property type="match status" value="1"/>
</dbReference>
<evidence type="ECO:0000256" key="2">
    <source>
        <dbReference type="ARBA" id="ARBA00023315"/>
    </source>
</evidence>
<accession>A0ABW6BW36</accession>
<reference evidence="5" key="1">
    <citation type="journal article" date="2019" name="Int. J. Syst. Evol. Microbiol.">
        <title>The Global Catalogue of Microorganisms (GCM) 10K type strain sequencing project: providing services to taxonomists for standard genome sequencing and annotation.</title>
        <authorList>
            <consortium name="The Broad Institute Genomics Platform"/>
            <consortium name="The Broad Institute Genome Sequencing Center for Infectious Disease"/>
            <person name="Wu L."/>
            <person name="Ma J."/>
        </authorList>
    </citation>
    <scope>NUCLEOTIDE SEQUENCE [LARGE SCALE GENOMIC DNA]</scope>
    <source>
        <strain evidence="5">KCTC 23984</strain>
    </source>
</reference>
<dbReference type="RefSeq" id="WP_377484979.1">
    <property type="nucleotide sequence ID" value="NZ_JBHUOX010000008.1"/>
</dbReference>
<dbReference type="CDD" id="cd04301">
    <property type="entry name" value="NAT_SF"/>
    <property type="match status" value="1"/>
</dbReference>
<dbReference type="PANTHER" id="PTHR43420">
    <property type="entry name" value="ACETYLTRANSFERASE"/>
    <property type="match status" value="1"/>
</dbReference>
<evidence type="ECO:0000256" key="1">
    <source>
        <dbReference type="ARBA" id="ARBA00022679"/>
    </source>
</evidence>
<dbReference type="GO" id="GO:0016746">
    <property type="term" value="F:acyltransferase activity"/>
    <property type="evidence" value="ECO:0007669"/>
    <property type="project" value="UniProtKB-KW"/>
</dbReference>
<comment type="caution">
    <text evidence="4">The sequence shown here is derived from an EMBL/GenBank/DDBJ whole genome shotgun (WGS) entry which is preliminary data.</text>
</comment>
<dbReference type="EC" id="2.3.-.-" evidence="4"/>
<dbReference type="Gene3D" id="3.40.630.30">
    <property type="match status" value="1"/>
</dbReference>
<feature type="domain" description="N-acetyltransferase" evidence="3">
    <location>
        <begin position="9"/>
        <end position="178"/>
    </location>
</feature>
<gene>
    <name evidence="4" type="ORF">ACFS7Z_12435</name>
</gene>
<organism evidence="4 5">
    <name type="scientific">Pontibacter toksunensis</name>
    <dbReference type="NCBI Taxonomy" id="1332631"/>
    <lineage>
        <taxon>Bacteria</taxon>
        <taxon>Pseudomonadati</taxon>
        <taxon>Bacteroidota</taxon>
        <taxon>Cytophagia</taxon>
        <taxon>Cytophagales</taxon>
        <taxon>Hymenobacteraceae</taxon>
        <taxon>Pontibacter</taxon>
    </lineage>
</organism>
<name>A0ABW6BW36_9BACT</name>
<dbReference type="EMBL" id="JBHUOX010000008">
    <property type="protein sequence ID" value="MFD3001177.1"/>
    <property type="molecule type" value="Genomic_DNA"/>
</dbReference>
<protein>
    <submittedName>
        <fullName evidence="4">GNAT family N-acetyltransferase</fullName>
        <ecNumber evidence="4">2.3.-.-</ecNumber>
    </submittedName>
</protein>
<evidence type="ECO:0000313" key="5">
    <source>
        <dbReference type="Proteomes" id="UP001597641"/>
    </source>
</evidence>
<dbReference type="InterPro" id="IPR000182">
    <property type="entry name" value="GNAT_dom"/>
</dbReference>
<dbReference type="Pfam" id="PF00583">
    <property type="entry name" value="Acetyltransf_1"/>
    <property type="match status" value="1"/>
</dbReference>
<keyword evidence="1 4" id="KW-0808">Transferase</keyword>
<keyword evidence="5" id="KW-1185">Reference proteome</keyword>
<dbReference type="InterPro" id="IPR050680">
    <property type="entry name" value="YpeA/RimI_acetyltransf"/>
</dbReference>
<sequence>MLFPDSDIFTFRIATQEDAVLLAELGWLTFEESFAAHNKPEDMVAFKPTMYSPALQAAELADPATEFVLVEVAGAAIAYLKLNKGPAPKAIQAEYPLQIDRFYITNAWTGRGLGDQLMQLSIEKAQMQQHDVVWLTVWEHNERAKRFYSKYGFKEVGELEFILGQDVQRDLYMQREVSPLRV</sequence>